<evidence type="ECO:0000313" key="3">
    <source>
        <dbReference type="Proteomes" id="UP000824469"/>
    </source>
</evidence>
<name>A0AA38FI09_TAXCH</name>
<feature type="region of interest" description="Disordered" evidence="1">
    <location>
        <begin position="72"/>
        <end position="154"/>
    </location>
</feature>
<dbReference type="EMBL" id="JAHRHJ020000009">
    <property type="protein sequence ID" value="KAH9303100.1"/>
    <property type="molecule type" value="Genomic_DNA"/>
</dbReference>
<gene>
    <name evidence="2" type="ORF">KI387_014683</name>
</gene>
<sequence length="154" mass="15025">VVGAYLNPPSDRALALGFPEPGRSIDPVETSGRKRSMPRRYNFTFPSSMATHIPVFGGVFGQGASVQIFGLTTRGGMGQSSDGGAPSQTINAQFSGTTGALDTDPTGPIGPSGPGGSSGSRGTGPNGPGGSGSGGNTGGNQGSGSGQGPQPPPH</sequence>
<evidence type="ECO:0000256" key="1">
    <source>
        <dbReference type="SAM" id="MobiDB-lite"/>
    </source>
</evidence>
<protein>
    <submittedName>
        <fullName evidence="2">Uncharacterized protein</fullName>
    </submittedName>
</protein>
<keyword evidence="3" id="KW-1185">Reference proteome</keyword>
<feature type="compositionally biased region" description="Polar residues" evidence="1">
    <location>
        <begin position="79"/>
        <end position="100"/>
    </location>
</feature>
<dbReference type="AlphaFoldDB" id="A0AA38FI09"/>
<accession>A0AA38FI09</accession>
<comment type="caution">
    <text evidence="2">The sequence shown here is derived from an EMBL/GenBank/DDBJ whole genome shotgun (WGS) entry which is preliminary data.</text>
</comment>
<proteinExistence type="predicted"/>
<dbReference type="Proteomes" id="UP000824469">
    <property type="component" value="Unassembled WGS sequence"/>
</dbReference>
<feature type="non-terminal residue" evidence="2">
    <location>
        <position position="1"/>
    </location>
</feature>
<evidence type="ECO:0000313" key="2">
    <source>
        <dbReference type="EMBL" id="KAH9303100.1"/>
    </source>
</evidence>
<organism evidence="2 3">
    <name type="scientific">Taxus chinensis</name>
    <name type="common">Chinese yew</name>
    <name type="synonym">Taxus wallichiana var. chinensis</name>
    <dbReference type="NCBI Taxonomy" id="29808"/>
    <lineage>
        <taxon>Eukaryota</taxon>
        <taxon>Viridiplantae</taxon>
        <taxon>Streptophyta</taxon>
        <taxon>Embryophyta</taxon>
        <taxon>Tracheophyta</taxon>
        <taxon>Spermatophyta</taxon>
        <taxon>Pinopsida</taxon>
        <taxon>Pinidae</taxon>
        <taxon>Conifers II</taxon>
        <taxon>Cupressales</taxon>
        <taxon>Taxaceae</taxon>
        <taxon>Taxus</taxon>
    </lineage>
</organism>
<reference evidence="2 3" key="1">
    <citation type="journal article" date="2021" name="Nat. Plants">
        <title>The Taxus genome provides insights into paclitaxel biosynthesis.</title>
        <authorList>
            <person name="Xiong X."/>
            <person name="Gou J."/>
            <person name="Liao Q."/>
            <person name="Li Y."/>
            <person name="Zhou Q."/>
            <person name="Bi G."/>
            <person name="Li C."/>
            <person name="Du R."/>
            <person name="Wang X."/>
            <person name="Sun T."/>
            <person name="Guo L."/>
            <person name="Liang H."/>
            <person name="Lu P."/>
            <person name="Wu Y."/>
            <person name="Zhang Z."/>
            <person name="Ro D.K."/>
            <person name="Shang Y."/>
            <person name="Huang S."/>
            <person name="Yan J."/>
        </authorList>
    </citation>
    <scope>NUCLEOTIDE SEQUENCE [LARGE SCALE GENOMIC DNA]</scope>
    <source>
        <strain evidence="2">Ta-2019</strain>
    </source>
</reference>
<feature type="non-terminal residue" evidence="2">
    <location>
        <position position="154"/>
    </location>
</feature>
<feature type="compositionally biased region" description="Gly residues" evidence="1">
    <location>
        <begin position="110"/>
        <end position="147"/>
    </location>
</feature>